<sequence>MAAVVQANAPPPPPSLSPVTEDSKVYLGTWIGLMAAVVFVGLLALFVLWNGCCRIIPKRVEVKKRKEEEEVLIRRRHAPHPAPWRRTGASLHRY</sequence>
<name>A0A0L0D934_THETB</name>
<dbReference type="Proteomes" id="UP000054408">
    <property type="component" value="Unassembled WGS sequence"/>
</dbReference>
<dbReference type="EMBL" id="GL349452">
    <property type="protein sequence ID" value="KNC48854.1"/>
    <property type="molecule type" value="Genomic_DNA"/>
</dbReference>
<feature type="transmembrane region" description="Helical" evidence="1">
    <location>
        <begin position="25"/>
        <end position="49"/>
    </location>
</feature>
<protein>
    <submittedName>
        <fullName evidence="2">Uncharacterized protein</fullName>
    </submittedName>
</protein>
<keyword evidence="1" id="KW-0812">Transmembrane</keyword>
<gene>
    <name evidence="2" type="ORF">AMSG_04599</name>
</gene>
<dbReference type="RefSeq" id="XP_013758274.1">
    <property type="nucleotide sequence ID" value="XM_013902820.1"/>
</dbReference>
<proteinExistence type="predicted"/>
<evidence type="ECO:0000313" key="3">
    <source>
        <dbReference type="Proteomes" id="UP000054408"/>
    </source>
</evidence>
<evidence type="ECO:0000256" key="1">
    <source>
        <dbReference type="SAM" id="Phobius"/>
    </source>
</evidence>
<accession>A0A0L0D934</accession>
<evidence type="ECO:0000313" key="2">
    <source>
        <dbReference type="EMBL" id="KNC48854.1"/>
    </source>
</evidence>
<dbReference type="GeneID" id="25564136"/>
<keyword evidence="1" id="KW-0472">Membrane</keyword>
<dbReference type="AlphaFoldDB" id="A0A0L0D934"/>
<keyword evidence="3" id="KW-1185">Reference proteome</keyword>
<keyword evidence="1" id="KW-1133">Transmembrane helix</keyword>
<reference evidence="2 3" key="1">
    <citation type="submission" date="2010-05" db="EMBL/GenBank/DDBJ databases">
        <title>The Genome Sequence of Thecamonas trahens ATCC 50062.</title>
        <authorList>
            <consortium name="The Broad Institute Genome Sequencing Platform"/>
            <person name="Russ C."/>
            <person name="Cuomo C."/>
            <person name="Shea T."/>
            <person name="Young S.K."/>
            <person name="Zeng Q."/>
            <person name="Koehrsen M."/>
            <person name="Haas B."/>
            <person name="Borodovsky M."/>
            <person name="Guigo R."/>
            <person name="Alvarado L."/>
            <person name="Berlin A."/>
            <person name="Bochicchio J."/>
            <person name="Borenstein D."/>
            <person name="Chapman S."/>
            <person name="Chen Z."/>
            <person name="Freedman E."/>
            <person name="Gellesch M."/>
            <person name="Goldberg J."/>
            <person name="Griggs A."/>
            <person name="Gujja S."/>
            <person name="Heilman E."/>
            <person name="Heiman D."/>
            <person name="Hepburn T."/>
            <person name="Howarth C."/>
            <person name="Jen D."/>
            <person name="Larson L."/>
            <person name="Mehta T."/>
            <person name="Park D."/>
            <person name="Pearson M."/>
            <person name="Roberts A."/>
            <person name="Saif S."/>
            <person name="Shenoy N."/>
            <person name="Sisk P."/>
            <person name="Stolte C."/>
            <person name="Sykes S."/>
            <person name="Thomson T."/>
            <person name="Walk T."/>
            <person name="White J."/>
            <person name="Yandava C."/>
            <person name="Burger G."/>
            <person name="Gray M.W."/>
            <person name="Holland P.W.H."/>
            <person name="King N."/>
            <person name="Lang F.B.F."/>
            <person name="Roger A.J."/>
            <person name="Ruiz-Trillo I."/>
            <person name="Lander E."/>
            <person name="Nusbaum C."/>
        </authorList>
    </citation>
    <scope>NUCLEOTIDE SEQUENCE [LARGE SCALE GENOMIC DNA]</scope>
    <source>
        <strain evidence="2 3">ATCC 50062</strain>
    </source>
</reference>
<organism evidence="2 3">
    <name type="scientific">Thecamonas trahens ATCC 50062</name>
    <dbReference type="NCBI Taxonomy" id="461836"/>
    <lineage>
        <taxon>Eukaryota</taxon>
        <taxon>Apusozoa</taxon>
        <taxon>Apusomonadida</taxon>
        <taxon>Apusomonadidae</taxon>
        <taxon>Thecamonas</taxon>
    </lineage>
</organism>